<feature type="compositionally biased region" description="Basic and acidic residues" evidence="1">
    <location>
        <begin position="1"/>
        <end position="10"/>
    </location>
</feature>
<protein>
    <submittedName>
        <fullName evidence="3">Uncharacterized protein</fullName>
    </submittedName>
</protein>
<evidence type="ECO:0000313" key="2">
    <source>
        <dbReference type="Proteomes" id="UP000887566"/>
    </source>
</evidence>
<dbReference type="AlphaFoldDB" id="A0A914WH59"/>
<name>A0A914WH59_9BILA</name>
<feature type="compositionally biased region" description="Gly residues" evidence="1">
    <location>
        <begin position="82"/>
        <end position="93"/>
    </location>
</feature>
<sequence length="200" mass="21447">MFAEHTEEGTKTPPSTPQKDDAVKTNQQRESMEEGFVDPDGNIVVSKKMTRVVTTTRTTYDGDQPVVETKRVLTETAEGQQADGGDGGGGEGGAARSLQQVNNNGVDGHDGGGSGGGQTKMIQTAQTGTTHYSKESHSSSHRSVSHTTTTATAGQPLIRLKVNEQVYDGIIDPQQHIHLIPIHVQQQQPVQQPQQQQPSQ</sequence>
<feature type="region of interest" description="Disordered" evidence="1">
    <location>
        <begin position="1"/>
        <end position="42"/>
    </location>
</feature>
<feature type="region of interest" description="Disordered" evidence="1">
    <location>
        <begin position="56"/>
        <end position="156"/>
    </location>
</feature>
<evidence type="ECO:0000313" key="3">
    <source>
        <dbReference type="WBParaSite" id="PSAMB.scaffold421size51898.g5688.t1"/>
    </source>
</evidence>
<proteinExistence type="predicted"/>
<dbReference type="Proteomes" id="UP000887566">
    <property type="component" value="Unplaced"/>
</dbReference>
<reference evidence="3" key="1">
    <citation type="submission" date="2022-11" db="UniProtKB">
        <authorList>
            <consortium name="WormBaseParasite"/>
        </authorList>
    </citation>
    <scope>IDENTIFICATION</scope>
</reference>
<keyword evidence="2" id="KW-1185">Reference proteome</keyword>
<dbReference type="WBParaSite" id="PSAMB.scaffold421size51898.g5688.t1">
    <property type="protein sequence ID" value="PSAMB.scaffold421size51898.g5688.t1"/>
    <property type="gene ID" value="PSAMB.scaffold421size51898.g5688"/>
</dbReference>
<evidence type="ECO:0000256" key="1">
    <source>
        <dbReference type="SAM" id="MobiDB-lite"/>
    </source>
</evidence>
<accession>A0A914WH59</accession>
<organism evidence="2 3">
    <name type="scientific">Plectus sambesii</name>
    <dbReference type="NCBI Taxonomy" id="2011161"/>
    <lineage>
        <taxon>Eukaryota</taxon>
        <taxon>Metazoa</taxon>
        <taxon>Ecdysozoa</taxon>
        <taxon>Nematoda</taxon>
        <taxon>Chromadorea</taxon>
        <taxon>Plectida</taxon>
        <taxon>Plectina</taxon>
        <taxon>Plectoidea</taxon>
        <taxon>Plectidae</taxon>
        <taxon>Plectus</taxon>
    </lineage>
</organism>